<evidence type="ECO:0000313" key="3">
    <source>
        <dbReference type="Proteomes" id="UP000249135"/>
    </source>
</evidence>
<proteinExistence type="inferred from homology"/>
<dbReference type="PANTHER" id="PTHR42928">
    <property type="entry name" value="TRICARBOXYLATE-BINDING PROTEIN"/>
    <property type="match status" value="1"/>
</dbReference>
<name>A0A2W5QMB3_VARPD</name>
<comment type="caution">
    <text evidence="2">The sequence shown here is derived from an EMBL/GenBank/DDBJ whole genome shotgun (WGS) entry which is preliminary data.</text>
</comment>
<gene>
    <name evidence="2" type="ORF">DI563_01430</name>
</gene>
<dbReference type="PIRSF" id="PIRSF017082">
    <property type="entry name" value="YflP"/>
    <property type="match status" value="1"/>
</dbReference>
<dbReference type="AlphaFoldDB" id="A0A2W5QMB3"/>
<dbReference type="Pfam" id="PF03401">
    <property type="entry name" value="TctC"/>
    <property type="match status" value="1"/>
</dbReference>
<dbReference type="Gene3D" id="3.40.190.10">
    <property type="entry name" value="Periplasmic binding protein-like II"/>
    <property type="match status" value="1"/>
</dbReference>
<dbReference type="EMBL" id="QFPP01000005">
    <property type="protein sequence ID" value="PZQ78114.1"/>
    <property type="molecule type" value="Genomic_DNA"/>
</dbReference>
<dbReference type="InterPro" id="IPR005064">
    <property type="entry name" value="BUG"/>
</dbReference>
<dbReference type="CDD" id="cd07012">
    <property type="entry name" value="PBP2_Bug_TTT"/>
    <property type="match status" value="1"/>
</dbReference>
<evidence type="ECO:0000313" key="2">
    <source>
        <dbReference type="EMBL" id="PZQ78114.1"/>
    </source>
</evidence>
<protein>
    <submittedName>
        <fullName evidence="2">Tripartite tricarboxylate transporter substrate binding protein</fullName>
    </submittedName>
</protein>
<reference evidence="2 3" key="1">
    <citation type="submission" date="2017-08" db="EMBL/GenBank/DDBJ databases">
        <title>Infants hospitalized years apart are colonized by the same room-sourced microbial strains.</title>
        <authorList>
            <person name="Brooks B."/>
            <person name="Olm M.R."/>
            <person name="Firek B.A."/>
            <person name="Baker R."/>
            <person name="Thomas B.C."/>
            <person name="Morowitz M.J."/>
            <person name="Banfield J.F."/>
        </authorList>
    </citation>
    <scope>NUCLEOTIDE SEQUENCE [LARGE SCALE GENOMIC DNA]</scope>
    <source>
        <strain evidence="2">S2_005_003_R2_41</strain>
    </source>
</reference>
<dbReference type="Proteomes" id="UP000249135">
    <property type="component" value="Unassembled WGS sequence"/>
</dbReference>
<dbReference type="SUPFAM" id="SSF53850">
    <property type="entry name" value="Periplasmic binding protein-like II"/>
    <property type="match status" value="1"/>
</dbReference>
<dbReference type="Gene3D" id="3.40.190.150">
    <property type="entry name" value="Bordetella uptake gene, domain 1"/>
    <property type="match status" value="1"/>
</dbReference>
<comment type="similarity">
    <text evidence="1">Belongs to the UPF0065 (bug) family.</text>
</comment>
<sequence>MQRRHLFHPVAAAALSTAVPWLVARAQRRFPEHPIRVVVPFAPGNTLDTSLRQVGEVFMKNTGQQLVIDSKPGGAGIIAAQYVATAPPDGYTLLLASSSMLTVNPHTFSKLPYDPEKSFRPVTNCLGTSMVMAVNNRVPASNIKEFVTWAKERPGKVSFASFTAGNPSHFAGVILNQRAGIDMVHVPFNGTPPAVTNLLGGQVDAAFLPLLAIKPYLEAGRVKVLAVTSPDRSPLMPQIATFREQGYPDLVIQMWASLMAPARTPDAIISQLNEEFVKVLGDAELKNQLRATDFDTLPSTPEEFTKLARAESRRWAEAVKLSGFKVSE</sequence>
<evidence type="ECO:0000256" key="1">
    <source>
        <dbReference type="ARBA" id="ARBA00006987"/>
    </source>
</evidence>
<accession>A0A2W5QMB3</accession>
<dbReference type="InterPro" id="IPR042100">
    <property type="entry name" value="Bug_dom1"/>
</dbReference>
<organism evidence="2 3">
    <name type="scientific">Variovorax paradoxus</name>
    <dbReference type="NCBI Taxonomy" id="34073"/>
    <lineage>
        <taxon>Bacteria</taxon>
        <taxon>Pseudomonadati</taxon>
        <taxon>Pseudomonadota</taxon>
        <taxon>Betaproteobacteria</taxon>
        <taxon>Burkholderiales</taxon>
        <taxon>Comamonadaceae</taxon>
        <taxon>Variovorax</taxon>
    </lineage>
</organism>
<dbReference type="PANTHER" id="PTHR42928:SF5">
    <property type="entry name" value="BLR1237 PROTEIN"/>
    <property type="match status" value="1"/>
</dbReference>